<dbReference type="PANTHER" id="PTHR45138:SF9">
    <property type="entry name" value="DIGUANYLATE CYCLASE DGCM-RELATED"/>
    <property type="match status" value="1"/>
</dbReference>
<dbReference type="InterPro" id="IPR029787">
    <property type="entry name" value="Nucleotide_cyclase"/>
</dbReference>
<dbReference type="PANTHER" id="PTHR45138">
    <property type="entry name" value="REGULATORY COMPONENTS OF SENSORY TRANSDUCTION SYSTEM"/>
    <property type="match status" value="1"/>
</dbReference>
<dbReference type="Pfam" id="PF00990">
    <property type="entry name" value="GGDEF"/>
    <property type="match status" value="1"/>
</dbReference>
<feature type="domain" description="GGDEF" evidence="3">
    <location>
        <begin position="135"/>
        <end position="265"/>
    </location>
</feature>
<dbReference type="AlphaFoldDB" id="A0A2W4Z796"/>
<dbReference type="Gene3D" id="3.30.70.270">
    <property type="match status" value="1"/>
</dbReference>
<dbReference type="EMBL" id="QFNF01000013">
    <property type="protein sequence ID" value="PZO78210.1"/>
    <property type="molecule type" value="Genomic_DNA"/>
</dbReference>
<dbReference type="EC" id="2.7.7.65" evidence="1"/>
<dbReference type="SUPFAM" id="SSF55073">
    <property type="entry name" value="Nucleotide cyclase"/>
    <property type="match status" value="1"/>
</dbReference>
<gene>
    <name evidence="4" type="ORF">DI632_06940</name>
</gene>
<dbReference type="CDD" id="cd01949">
    <property type="entry name" value="GGDEF"/>
    <property type="match status" value="1"/>
</dbReference>
<protein>
    <recommendedName>
        <fullName evidence="1">diguanylate cyclase</fullName>
        <ecNumber evidence="1">2.7.7.65</ecNumber>
    </recommendedName>
</protein>
<evidence type="ECO:0000256" key="2">
    <source>
        <dbReference type="ARBA" id="ARBA00034247"/>
    </source>
</evidence>
<dbReference type="GO" id="GO:0052621">
    <property type="term" value="F:diguanylate cyclase activity"/>
    <property type="evidence" value="ECO:0007669"/>
    <property type="project" value="UniProtKB-EC"/>
</dbReference>
<evidence type="ECO:0000313" key="4">
    <source>
        <dbReference type="EMBL" id="PZO78210.1"/>
    </source>
</evidence>
<accession>A0A2W4Z796</accession>
<dbReference type="InterPro" id="IPR000160">
    <property type="entry name" value="GGDEF_dom"/>
</dbReference>
<dbReference type="Proteomes" id="UP000248614">
    <property type="component" value="Unassembled WGS sequence"/>
</dbReference>
<dbReference type="InterPro" id="IPR043128">
    <property type="entry name" value="Rev_trsase/Diguanyl_cyclase"/>
</dbReference>
<reference evidence="4 5" key="1">
    <citation type="submission" date="2017-08" db="EMBL/GenBank/DDBJ databases">
        <title>Infants hospitalized years apart are colonized by the same room-sourced microbial strains.</title>
        <authorList>
            <person name="Brooks B."/>
            <person name="Olm M.R."/>
            <person name="Firek B.A."/>
            <person name="Baker R."/>
            <person name="Thomas B.C."/>
            <person name="Morowitz M.J."/>
            <person name="Banfield J.F."/>
        </authorList>
    </citation>
    <scope>NUCLEOTIDE SEQUENCE [LARGE SCALE GENOMIC DNA]</scope>
    <source>
        <strain evidence="4">S2_018_000_R3_110</strain>
    </source>
</reference>
<name>A0A2W4Z796_9SPHN</name>
<evidence type="ECO:0000313" key="5">
    <source>
        <dbReference type="Proteomes" id="UP000248614"/>
    </source>
</evidence>
<comment type="caution">
    <text evidence="4">The sequence shown here is derived from an EMBL/GenBank/DDBJ whole genome shotgun (WGS) entry which is preliminary data.</text>
</comment>
<sequence>MPIRFDQAHAALAFLERHRLEPSPALYDLALVHLSGADPALSQAIEQAVAEDGGLGAQRAAELHATLRGRPGPADPDALALRIAATERDIATLRDQMAALRALLPGSDAEHDNLTNALNQTGAQRILDQIGQQDRRFVVLVFGIDRLVNINREFGHSVGDNILNAFAAKLQKIFPEQEAIRWGGNEFIVVIPGQTITAVRVAAEEVLQLLAERNFRLRGSGASIGQVTASAAVVPDHVGKFEEILREARAKIEAAVAAGGNRVEV</sequence>
<dbReference type="InterPro" id="IPR050469">
    <property type="entry name" value="Diguanylate_Cyclase"/>
</dbReference>
<comment type="catalytic activity">
    <reaction evidence="2">
        <text>2 GTP = 3',3'-c-di-GMP + 2 diphosphate</text>
        <dbReference type="Rhea" id="RHEA:24898"/>
        <dbReference type="ChEBI" id="CHEBI:33019"/>
        <dbReference type="ChEBI" id="CHEBI:37565"/>
        <dbReference type="ChEBI" id="CHEBI:58805"/>
        <dbReference type="EC" id="2.7.7.65"/>
    </reaction>
</comment>
<evidence type="ECO:0000256" key="1">
    <source>
        <dbReference type="ARBA" id="ARBA00012528"/>
    </source>
</evidence>
<organism evidence="4 5">
    <name type="scientific">Sphingomonas hengshuiensis</name>
    <dbReference type="NCBI Taxonomy" id="1609977"/>
    <lineage>
        <taxon>Bacteria</taxon>
        <taxon>Pseudomonadati</taxon>
        <taxon>Pseudomonadota</taxon>
        <taxon>Alphaproteobacteria</taxon>
        <taxon>Sphingomonadales</taxon>
        <taxon>Sphingomonadaceae</taxon>
        <taxon>Sphingomonas</taxon>
    </lineage>
</organism>
<proteinExistence type="predicted"/>
<dbReference type="SMART" id="SM00267">
    <property type="entry name" value="GGDEF"/>
    <property type="match status" value="1"/>
</dbReference>
<dbReference type="PROSITE" id="PS50887">
    <property type="entry name" value="GGDEF"/>
    <property type="match status" value="1"/>
</dbReference>
<evidence type="ECO:0000259" key="3">
    <source>
        <dbReference type="PROSITE" id="PS50887"/>
    </source>
</evidence>
<dbReference type="NCBIfam" id="TIGR00254">
    <property type="entry name" value="GGDEF"/>
    <property type="match status" value="1"/>
</dbReference>